<protein>
    <recommendedName>
        <fullName evidence="3">USP domain-containing protein</fullName>
    </recommendedName>
</protein>
<dbReference type="SUPFAM" id="SSF54001">
    <property type="entry name" value="Cysteine proteinases"/>
    <property type="match status" value="1"/>
</dbReference>
<evidence type="ECO:0000313" key="1">
    <source>
        <dbReference type="EMBL" id="KAH0552504.1"/>
    </source>
</evidence>
<organism evidence="1 2">
    <name type="scientific">Cotesia glomerata</name>
    <name type="common">Lepidopteran parasitic wasp</name>
    <name type="synonym">Apanteles glomeratus</name>
    <dbReference type="NCBI Taxonomy" id="32391"/>
    <lineage>
        <taxon>Eukaryota</taxon>
        <taxon>Metazoa</taxon>
        <taxon>Ecdysozoa</taxon>
        <taxon>Arthropoda</taxon>
        <taxon>Hexapoda</taxon>
        <taxon>Insecta</taxon>
        <taxon>Pterygota</taxon>
        <taxon>Neoptera</taxon>
        <taxon>Endopterygota</taxon>
        <taxon>Hymenoptera</taxon>
        <taxon>Apocrita</taxon>
        <taxon>Ichneumonoidea</taxon>
        <taxon>Braconidae</taxon>
        <taxon>Microgastrinae</taxon>
        <taxon>Cotesia</taxon>
    </lineage>
</organism>
<proteinExistence type="predicted"/>
<evidence type="ECO:0008006" key="3">
    <source>
        <dbReference type="Google" id="ProtNLM"/>
    </source>
</evidence>
<keyword evidence="2" id="KW-1185">Reference proteome</keyword>
<comment type="caution">
    <text evidence="1">The sequence shown here is derived from an EMBL/GenBank/DDBJ whole genome shotgun (WGS) entry which is preliminary data.</text>
</comment>
<dbReference type="EMBL" id="JAHXZJ010001492">
    <property type="protein sequence ID" value="KAH0552504.1"/>
    <property type="molecule type" value="Genomic_DNA"/>
</dbReference>
<reference evidence="1 2" key="1">
    <citation type="journal article" date="2021" name="J. Hered.">
        <title>A chromosome-level genome assembly of the parasitoid wasp, Cotesia glomerata (Hymenoptera: Braconidae).</title>
        <authorList>
            <person name="Pinto B.J."/>
            <person name="Weis J.J."/>
            <person name="Gamble T."/>
            <person name="Ode P.J."/>
            <person name="Paul R."/>
            <person name="Zaspel J.M."/>
        </authorList>
    </citation>
    <scope>NUCLEOTIDE SEQUENCE [LARGE SCALE GENOMIC DNA]</scope>
    <source>
        <strain evidence="1">CgM1</strain>
    </source>
</reference>
<gene>
    <name evidence="1" type="ORF">KQX54_011294</name>
</gene>
<accession>A0AAV7IKS0</accession>
<evidence type="ECO:0000313" key="2">
    <source>
        <dbReference type="Proteomes" id="UP000826195"/>
    </source>
</evidence>
<name>A0AAV7IKS0_COTGL</name>
<dbReference type="InterPro" id="IPR038765">
    <property type="entry name" value="Papain-like_cys_pep_sf"/>
</dbReference>
<sequence length="481" mass="55503">MERCRSNKKMGMELSLPTLNGVYGDRNRATASQHKYCKDLYHEIEENMKSMDFDAEKSTILNDEKEDPSSDMSTISSWVKDLVAISNNVQTTDFPLWTQVCTPKKKLRATSSYIEQDFRDSKEMLKRQIGLPARIDILVKAQLKNILGGVVVFQNKLTKFVDGNIDKSTISNDSNCDDAKSEEKADGVKIENSNDAKIEERADDVEVEDSIDFENWRGLGNDIKHQNFDWINYANNLNHPTQDMKAYNSTLELSHDSVIENLNKSIGSEHDYSLKTSTPKTTQISERNILDAAVEKKRRKINNEDNVNALWNKLIQNDPSLVENITCTTPECVGFQNRRPTLSVNYEILDKNSVQDLQNALIYHGTFLSICTVCKNKTRICEQKLNFYIYIELEIKLRNQDSSISYRLRDFPTFLNLKENETKNIRYRLCGLIGYNAHHYIAYCRRLCGDWRFYNDLMKESKPIGKHSKILPHGVLYILEK</sequence>
<dbReference type="Proteomes" id="UP000826195">
    <property type="component" value="Unassembled WGS sequence"/>
</dbReference>
<dbReference type="AlphaFoldDB" id="A0AAV7IKS0"/>